<evidence type="ECO:0000256" key="1">
    <source>
        <dbReference type="ARBA" id="ARBA00000083"/>
    </source>
</evidence>
<comment type="catalytic activity">
    <reaction evidence="1 8">
        <text>UDP-alpha-D-glucose = UDP-alpha-D-galactose</text>
        <dbReference type="Rhea" id="RHEA:22168"/>
        <dbReference type="ChEBI" id="CHEBI:58885"/>
        <dbReference type="ChEBI" id="CHEBI:66914"/>
        <dbReference type="EC" id="5.1.3.2"/>
    </reaction>
</comment>
<keyword evidence="8" id="KW-0119">Carbohydrate metabolism</keyword>
<dbReference type="InterPro" id="IPR005886">
    <property type="entry name" value="UDP_G4E"/>
</dbReference>
<dbReference type="InterPro" id="IPR036291">
    <property type="entry name" value="NAD(P)-bd_dom_sf"/>
</dbReference>
<dbReference type="GO" id="GO:0003978">
    <property type="term" value="F:UDP-glucose 4-epimerase activity"/>
    <property type="evidence" value="ECO:0007669"/>
    <property type="project" value="UniProtKB-EC"/>
</dbReference>
<dbReference type="Proteomes" id="UP000712527">
    <property type="component" value="Unassembled WGS sequence"/>
</dbReference>
<keyword evidence="7 8" id="KW-0413">Isomerase</keyword>
<dbReference type="Gene3D" id="3.90.25.10">
    <property type="entry name" value="UDP-galactose 4-epimerase, domain 1"/>
    <property type="match status" value="1"/>
</dbReference>
<gene>
    <name evidence="10" type="primary">galE</name>
    <name evidence="10" type="ORF">H9X80_02230</name>
</gene>
<sequence>MSEKIEPQDTCVLVTGGAGFIGSHTVVELLQKGYQVVIVDDLSNASPKVCDRIKTIVGEPAAANLTFYEANVNDRDALTKIFDAHHVDRVIHFAGFKAVGESVTKPIEYYSNNIGNTLTLVDVMREHGCKSIIFSSSATVYGDPDSLPLTEESPKKPATNPYGWTKWMIEQILTDLHTADPEWNVVLLRYFNPIGAHPSGLMGEDPKGIPNNLVPYVAQTAIGKRDAVHVFGNDYDTPDGTGVRDYIHVCDLASGHAAALAWMNGRTGVEVFNLGTGKGTSVLEIIKAFSKACGHEIPYVIEPRRAGDVTANYADCTKARELMGWEAKFDIEDMCRDSWNWQSKNPNGYEG</sequence>
<proteinExistence type="inferred from homology"/>
<dbReference type="PANTHER" id="PTHR43725:SF47">
    <property type="entry name" value="UDP-GLUCOSE 4-EPIMERASE"/>
    <property type="match status" value="1"/>
</dbReference>
<dbReference type="RefSeq" id="WP_204792729.1">
    <property type="nucleotide sequence ID" value="NZ_JACSNQ010000002.1"/>
</dbReference>
<evidence type="ECO:0000313" key="10">
    <source>
        <dbReference type="EMBL" id="MBM6774373.1"/>
    </source>
</evidence>
<dbReference type="Pfam" id="PF16363">
    <property type="entry name" value="GDP_Man_Dehyd"/>
    <property type="match status" value="1"/>
</dbReference>
<evidence type="ECO:0000313" key="11">
    <source>
        <dbReference type="Proteomes" id="UP000712527"/>
    </source>
</evidence>
<dbReference type="EC" id="5.1.3.2" evidence="4 8"/>
<evidence type="ECO:0000256" key="8">
    <source>
        <dbReference type="RuleBase" id="RU366046"/>
    </source>
</evidence>
<organism evidence="10 11">
    <name type="scientific">Olsenella profusa</name>
    <dbReference type="NCBI Taxonomy" id="138595"/>
    <lineage>
        <taxon>Bacteria</taxon>
        <taxon>Bacillati</taxon>
        <taxon>Actinomycetota</taxon>
        <taxon>Coriobacteriia</taxon>
        <taxon>Coriobacteriales</taxon>
        <taxon>Atopobiaceae</taxon>
        <taxon>Olsenella</taxon>
    </lineage>
</organism>
<dbReference type="EMBL" id="JACSNQ010000002">
    <property type="protein sequence ID" value="MBM6774373.1"/>
    <property type="molecule type" value="Genomic_DNA"/>
</dbReference>
<comment type="cofactor">
    <cofactor evidence="2 8">
        <name>NAD(+)</name>
        <dbReference type="ChEBI" id="CHEBI:57540"/>
    </cofactor>
</comment>
<comment type="caution">
    <text evidence="10">The sequence shown here is derived from an EMBL/GenBank/DDBJ whole genome shotgun (WGS) entry which is preliminary data.</text>
</comment>
<name>A0ABS2F0L1_9ACTN</name>
<keyword evidence="6 8" id="KW-0520">NAD</keyword>
<evidence type="ECO:0000259" key="9">
    <source>
        <dbReference type="Pfam" id="PF16363"/>
    </source>
</evidence>
<dbReference type="NCBIfam" id="TIGR01179">
    <property type="entry name" value="galE"/>
    <property type="match status" value="1"/>
</dbReference>
<dbReference type="SUPFAM" id="SSF51735">
    <property type="entry name" value="NAD(P)-binding Rossmann-fold domains"/>
    <property type="match status" value="1"/>
</dbReference>
<comment type="pathway">
    <text evidence="8">Carbohydrate metabolism; galactose metabolism.</text>
</comment>
<comment type="similarity">
    <text evidence="3 8">Belongs to the NAD(P)-dependent epimerase/dehydratase family.</text>
</comment>
<evidence type="ECO:0000256" key="3">
    <source>
        <dbReference type="ARBA" id="ARBA00007637"/>
    </source>
</evidence>
<reference evidence="10 11" key="1">
    <citation type="journal article" date="2021" name="Sci. Rep.">
        <title>The distribution of antibiotic resistance genes in chicken gut microbiota commensals.</title>
        <authorList>
            <person name="Juricova H."/>
            <person name="Matiasovicova J."/>
            <person name="Kubasova T."/>
            <person name="Cejkova D."/>
            <person name="Rychlik I."/>
        </authorList>
    </citation>
    <scope>NUCLEOTIDE SEQUENCE [LARGE SCALE GENOMIC DNA]</scope>
    <source>
        <strain evidence="10 11">An794</strain>
    </source>
</reference>
<dbReference type="CDD" id="cd05247">
    <property type="entry name" value="UDP_G4E_1_SDR_e"/>
    <property type="match status" value="1"/>
</dbReference>
<dbReference type="PANTHER" id="PTHR43725">
    <property type="entry name" value="UDP-GLUCOSE 4-EPIMERASE"/>
    <property type="match status" value="1"/>
</dbReference>
<dbReference type="NCBIfam" id="NF007956">
    <property type="entry name" value="PRK10675.1"/>
    <property type="match status" value="1"/>
</dbReference>
<feature type="domain" description="NAD(P)-binding" evidence="9">
    <location>
        <begin position="13"/>
        <end position="337"/>
    </location>
</feature>
<comment type="subunit">
    <text evidence="8">Homodimer.</text>
</comment>
<dbReference type="Gene3D" id="3.40.50.720">
    <property type="entry name" value="NAD(P)-binding Rossmann-like Domain"/>
    <property type="match status" value="1"/>
</dbReference>
<evidence type="ECO:0000256" key="2">
    <source>
        <dbReference type="ARBA" id="ARBA00001911"/>
    </source>
</evidence>
<evidence type="ECO:0000256" key="5">
    <source>
        <dbReference type="ARBA" id="ARBA00018569"/>
    </source>
</evidence>
<evidence type="ECO:0000256" key="6">
    <source>
        <dbReference type="ARBA" id="ARBA00023027"/>
    </source>
</evidence>
<evidence type="ECO:0000256" key="7">
    <source>
        <dbReference type="ARBA" id="ARBA00023235"/>
    </source>
</evidence>
<dbReference type="PRINTS" id="PR01713">
    <property type="entry name" value="NUCEPIMERASE"/>
</dbReference>
<dbReference type="InterPro" id="IPR016040">
    <property type="entry name" value="NAD(P)-bd_dom"/>
</dbReference>
<evidence type="ECO:0000256" key="4">
    <source>
        <dbReference type="ARBA" id="ARBA00013189"/>
    </source>
</evidence>
<protein>
    <recommendedName>
        <fullName evidence="5 8">UDP-glucose 4-epimerase</fullName>
        <ecNumber evidence="4 8">5.1.3.2</ecNumber>
    </recommendedName>
</protein>
<keyword evidence="11" id="KW-1185">Reference proteome</keyword>
<accession>A0ABS2F0L1</accession>